<comment type="caution">
    <text evidence="6">The sequence shown here is derived from an EMBL/GenBank/DDBJ whole genome shotgun (WGS) entry which is preliminary data.</text>
</comment>
<evidence type="ECO:0000256" key="1">
    <source>
        <dbReference type="ARBA" id="ARBA00004127"/>
    </source>
</evidence>
<evidence type="ECO:0000313" key="7">
    <source>
        <dbReference type="Proteomes" id="UP000664209"/>
    </source>
</evidence>
<dbReference type="AlphaFoldDB" id="A0A939RU78"/>
<comment type="subcellular location">
    <subcellularLocation>
        <location evidence="1">Endomembrane system</location>
        <topology evidence="1">Multi-pass membrane protein</topology>
    </subcellularLocation>
</comment>
<evidence type="ECO:0000256" key="5">
    <source>
        <dbReference type="SAM" id="Phobius"/>
    </source>
</evidence>
<organism evidence="6 7">
    <name type="scientific">Actinotalea soli</name>
    <dbReference type="NCBI Taxonomy" id="2819234"/>
    <lineage>
        <taxon>Bacteria</taxon>
        <taxon>Bacillati</taxon>
        <taxon>Actinomycetota</taxon>
        <taxon>Actinomycetes</taxon>
        <taxon>Micrococcales</taxon>
        <taxon>Cellulomonadaceae</taxon>
        <taxon>Actinotalea</taxon>
    </lineage>
</organism>
<reference evidence="6" key="1">
    <citation type="submission" date="2021-03" db="EMBL/GenBank/DDBJ databases">
        <title>Actinotalea soli sp. nov., isolated from soil.</title>
        <authorList>
            <person name="Ping W."/>
            <person name="Zhang J."/>
        </authorList>
    </citation>
    <scope>NUCLEOTIDE SEQUENCE</scope>
    <source>
        <strain evidence="6">BY-33</strain>
    </source>
</reference>
<keyword evidence="7" id="KW-1185">Reference proteome</keyword>
<name>A0A939RU78_9CELL</name>
<evidence type="ECO:0000313" key="6">
    <source>
        <dbReference type="EMBL" id="MBO1751000.1"/>
    </source>
</evidence>
<gene>
    <name evidence="6" type="ORF">J4G33_04205</name>
</gene>
<evidence type="ECO:0000256" key="2">
    <source>
        <dbReference type="ARBA" id="ARBA00022692"/>
    </source>
</evidence>
<evidence type="ECO:0000256" key="3">
    <source>
        <dbReference type="ARBA" id="ARBA00022989"/>
    </source>
</evidence>
<dbReference type="GO" id="GO:0016740">
    <property type="term" value="F:transferase activity"/>
    <property type="evidence" value="ECO:0007669"/>
    <property type="project" value="UniProtKB-ARBA"/>
</dbReference>
<accession>A0A939RU78</accession>
<protein>
    <submittedName>
        <fullName evidence="6">Isoprenylcysteine carboxylmethyltransferase family protein</fullName>
    </submittedName>
</protein>
<keyword evidence="4 5" id="KW-0472">Membrane</keyword>
<dbReference type="InterPro" id="IPR007318">
    <property type="entry name" value="Phopholipid_MeTrfase"/>
</dbReference>
<dbReference type="Proteomes" id="UP000664209">
    <property type="component" value="Unassembled WGS sequence"/>
</dbReference>
<keyword evidence="2 5" id="KW-0812">Transmembrane</keyword>
<dbReference type="PANTHER" id="PTHR12714:SF9">
    <property type="entry name" value="PROTEIN-S-ISOPRENYLCYSTEINE O-METHYLTRANSFERASE"/>
    <property type="match status" value="1"/>
</dbReference>
<dbReference type="GO" id="GO:0012505">
    <property type="term" value="C:endomembrane system"/>
    <property type="evidence" value="ECO:0007669"/>
    <property type="project" value="UniProtKB-SubCell"/>
</dbReference>
<dbReference type="Pfam" id="PF04191">
    <property type="entry name" value="PEMT"/>
    <property type="match status" value="1"/>
</dbReference>
<sequence length="155" mass="16450">MDTEDGLVAAQVAALAALGWPGRARWQLAPGTAAVAAGALVGGAALSLAGALRHGRLLTPRVAPPAAGELHEHGPYAVSRHPIYTGLLAAAAGWAVLRRRPEPLAAWLVLLVVLDTKARREEQHLVARYGERYRAYRARTPRLLTVPGRAGARRP</sequence>
<feature type="transmembrane region" description="Helical" evidence="5">
    <location>
        <begin position="34"/>
        <end position="52"/>
    </location>
</feature>
<dbReference type="Gene3D" id="1.20.120.1630">
    <property type="match status" value="1"/>
</dbReference>
<proteinExistence type="predicted"/>
<dbReference type="PANTHER" id="PTHR12714">
    <property type="entry name" value="PROTEIN-S ISOPRENYLCYSTEINE O-METHYLTRANSFERASE"/>
    <property type="match status" value="1"/>
</dbReference>
<keyword evidence="3 5" id="KW-1133">Transmembrane helix</keyword>
<evidence type="ECO:0000256" key="4">
    <source>
        <dbReference type="ARBA" id="ARBA00023136"/>
    </source>
</evidence>
<dbReference type="EMBL" id="JAGEMK010000001">
    <property type="protein sequence ID" value="MBO1751000.1"/>
    <property type="molecule type" value="Genomic_DNA"/>
</dbReference>
<dbReference type="RefSeq" id="WP_208054597.1">
    <property type="nucleotide sequence ID" value="NZ_JAGEMK010000001.1"/>
</dbReference>